<name>A0A976SJ37_THEOR</name>
<reference evidence="2" key="1">
    <citation type="submission" date="2022-07" db="EMBL/GenBank/DDBJ databases">
        <title>Evaluation of T. orientalis genome assembly methods using nanopore sequencing and analysis of variation between genomes.</title>
        <authorList>
            <person name="Yam J."/>
            <person name="Micallef M.L."/>
            <person name="Liu M."/>
            <person name="Djordjevic S.P."/>
            <person name="Bogema D.R."/>
            <person name="Jenkins C."/>
        </authorList>
    </citation>
    <scope>NUCLEOTIDE SEQUENCE</scope>
    <source>
        <strain evidence="2">Goon Nure</strain>
    </source>
</reference>
<proteinExistence type="predicted"/>
<feature type="region of interest" description="Disordered" evidence="1">
    <location>
        <begin position="81"/>
        <end position="108"/>
    </location>
</feature>
<evidence type="ECO:0000313" key="3">
    <source>
        <dbReference type="Proteomes" id="UP000244811"/>
    </source>
</evidence>
<dbReference type="AlphaFoldDB" id="A0A976SJ37"/>
<protein>
    <submittedName>
        <fullName evidence="2">Uncharacterized protein</fullName>
    </submittedName>
</protein>
<evidence type="ECO:0000313" key="2">
    <source>
        <dbReference type="EMBL" id="UVC49715.1"/>
    </source>
</evidence>
<accession>A0A976SJ37</accession>
<evidence type="ECO:0000256" key="1">
    <source>
        <dbReference type="SAM" id="MobiDB-lite"/>
    </source>
</evidence>
<feature type="compositionally biased region" description="Polar residues" evidence="1">
    <location>
        <begin position="94"/>
        <end position="108"/>
    </location>
</feature>
<feature type="region of interest" description="Disordered" evidence="1">
    <location>
        <begin position="1"/>
        <end position="29"/>
    </location>
</feature>
<organism evidence="2 3">
    <name type="scientific">Theileria orientalis</name>
    <dbReference type="NCBI Taxonomy" id="68886"/>
    <lineage>
        <taxon>Eukaryota</taxon>
        <taxon>Sar</taxon>
        <taxon>Alveolata</taxon>
        <taxon>Apicomplexa</taxon>
        <taxon>Aconoidasida</taxon>
        <taxon>Piroplasmida</taxon>
        <taxon>Theileriidae</taxon>
        <taxon>Theileria</taxon>
    </lineage>
</organism>
<gene>
    <name evidence="2" type="ORF">MACK_003825</name>
</gene>
<sequence>MAVDDARTLGEQKEGANKPEGSDETKDKSFTDSVLETFSTFGNSVRGFCVETGNSLKGCAYPVKERVVKAYDDVVSSFKTKGTRNDHKYKNVSRFGNESSYTPKSTNS</sequence>
<dbReference type="Proteomes" id="UP000244811">
    <property type="component" value="Chromosome 3"/>
</dbReference>
<dbReference type="EMBL" id="CP056070">
    <property type="protein sequence ID" value="UVC49715.1"/>
    <property type="molecule type" value="Genomic_DNA"/>
</dbReference>